<proteinExistence type="predicted"/>
<protein>
    <submittedName>
        <fullName evidence="1">Uncharacterized protein</fullName>
    </submittedName>
</protein>
<comment type="caution">
    <text evidence="1">The sequence shown here is derived from an EMBL/GenBank/DDBJ whole genome shotgun (WGS) entry which is preliminary data.</text>
</comment>
<keyword evidence="2" id="KW-1185">Reference proteome</keyword>
<dbReference type="Proteomes" id="UP000006230">
    <property type="component" value="Unassembled WGS sequence"/>
</dbReference>
<sequence>MARDAATHSGAQRDAYINHRLALLGLAADEASLSRIRAVADDLEFSFARVRRALPFGVEPCAGATTGLARGERVK</sequence>
<organism evidence="1 2">
    <name type="scientific">Salipiger bermudensis (strain DSM 26914 / JCM 13377 / KCTC 12554 / HTCC2601)</name>
    <name type="common">Pelagibaca bermudensis</name>
    <dbReference type="NCBI Taxonomy" id="314265"/>
    <lineage>
        <taxon>Bacteria</taxon>
        <taxon>Pseudomonadati</taxon>
        <taxon>Pseudomonadota</taxon>
        <taxon>Alphaproteobacteria</taxon>
        <taxon>Rhodobacterales</taxon>
        <taxon>Roseobacteraceae</taxon>
        <taxon>Salipiger</taxon>
    </lineage>
</organism>
<dbReference type="HOGENOM" id="CLU_2667824_0_0_5"/>
<dbReference type="AlphaFoldDB" id="Q0FUS3"/>
<evidence type="ECO:0000313" key="1">
    <source>
        <dbReference type="EMBL" id="EAU48008.1"/>
    </source>
</evidence>
<reference evidence="1 2" key="1">
    <citation type="journal article" date="2010" name="J. Bacteriol.">
        <title>Genome sequences of Pelagibaca bermudensis HTCC2601T and Maritimibacter alkaliphilus HTCC2654T, the type strains of two marine Roseobacter genera.</title>
        <authorList>
            <person name="Thrash J.C."/>
            <person name="Cho J.C."/>
            <person name="Ferriera S."/>
            <person name="Johnson J."/>
            <person name="Vergin K.L."/>
            <person name="Giovannoni S.J."/>
        </authorList>
    </citation>
    <scope>NUCLEOTIDE SEQUENCE [LARGE SCALE GENOMIC DNA]</scope>
    <source>
        <strain evidence="2">DSM 26914 / JCM 13377 / KCTC 12554 / HTCC2601</strain>
    </source>
</reference>
<evidence type="ECO:0000313" key="2">
    <source>
        <dbReference type="Proteomes" id="UP000006230"/>
    </source>
</evidence>
<name>Q0FUS3_SALBH</name>
<gene>
    <name evidence="1" type="ORF">R2601_01175</name>
</gene>
<dbReference type="RefSeq" id="WP_007803790.1">
    <property type="nucleotide sequence ID" value="NZ_DS022279.1"/>
</dbReference>
<dbReference type="EMBL" id="AATQ01000003">
    <property type="protein sequence ID" value="EAU48008.1"/>
    <property type="molecule type" value="Genomic_DNA"/>
</dbReference>
<dbReference type="STRING" id="314265.R2601_01175"/>
<accession>Q0FUS3</accession>